<reference evidence="1" key="1">
    <citation type="journal article" date="2015" name="Nature">
        <title>Complex archaea that bridge the gap between prokaryotes and eukaryotes.</title>
        <authorList>
            <person name="Spang A."/>
            <person name="Saw J.H."/>
            <person name="Jorgensen S.L."/>
            <person name="Zaremba-Niedzwiedzka K."/>
            <person name="Martijn J."/>
            <person name="Lind A.E."/>
            <person name="van Eijk R."/>
            <person name="Schleper C."/>
            <person name="Guy L."/>
            <person name="Ettema T.J."/>
        </authorList>
    </citation>
    <scope>NUCLEOTIDE SEQUENCE</scope>
</reference>
<protein>
    <submittedName>
        <fullName evidence="1">Uncharacterized protein</fullName>
    </submittedName>
</protein>
<accession>A0A0F9TZS3</accession>
<gene>
    <name evidence="1" type="ORF">LCGC14_0668450</name>
</gene>
<comment type="caution">
    <text evidence="1">The sequence shown here is derived from an EMBL/GenBank/DDBJ whole genome shotgun (WGS) entry which is preliminary data.</text>
</comment>
<organism evidence="1">
    <name type="scientific">marine sediment metagenome</name>
    <dbReference type="NCBI Taxonomy" id="412755"/>
    <lineage>
        <taxon>unclassified sequences</taxon>
        <taxon>metagenomes</taxon>
        <taxon>ecological metagenomes</taxon>
    </lineage>
</organism>
<name>A0A0F9TZS3_9ZZZZ</name>
<sequence>MGHTSGLIFRTAGSWGPGKGSNLIPAEIDQNFDNVDERLDTLETNPPTPVEISSISVTGASMTVNMADGSKFGPFTLPTAAFVFRGDWAPLTQYFENDVFFEPGDGIFLVLTDFESATAFDPGGAEIAKLLPDAARWFTGSGVPSSSLGNENDLYLDTANGDVYENQGTPGWAQIANLTGPTGPAPATLDDVGDVDYGTPGPADGDVLVRRGGGWVPEAGVGRQTIWMPAAALQPTVTAGAGDHITQGGLTTVELTAGRPNITYLPFETATKQNAQFSISMPKSWDLGTFTYEAMYSHAGGQTGGLDGVAWGLSGVAVGDGETVDVVFGTEVVVTKDASAADSEHKTAESAAVTAAGAIAAGDTVYFNLARVVADAADDLDVDARMHGIKLFYSTNALTDD</sequence>
<dbReference type="AlphaFoldDB" id="A0A0F9TZS3"/>
<evidence type="ECO:0000313" key="1">
    <source>
        <dbReference type="EMBL" id="KKN46878.1"/>
    </source>
</evidence>
<proteinExistence type="predicted"/>
<dbReference type="EMBL" id="LAZR01001307">
    <property type="protein sequence ID" value="KKN46878.1"/>
    <property type="molecule type" value="Genomic_DNA"/>
</dbReference>